<sequence length="112" mass="12199">MNEPVLDLVVFDEISNLMEGALSEFIDTYLENSPKLLKNIDQSLSQGDLSGVFHSAHQLKGGSGSIGAMQVFQLAKKIEALSRAGSAEGIDRQVSELQLAFDRVAAELRTYQ</sequence>
<organism evidence="2">
    <name type="scientific">hydrothermal vent metagenome</name>
    <dbReference type="NCBI Taxonomy" id="652676"/>
    <lineage>
        <taxon>unclassified sequences</taxon>
        <taxon>metagenomes</taxon>
        <taxon>ecological metagenomes</taxon>
    </lineage>
</organism>
<accession>A0A3B0Y1I4</accession>
<gene>
    <name evidence="2" type="ORF">MNBD_GAMMA10-1136</name>
</gene>
<dbReference type="InterPro" id="IPR036641">
    <property type="entry name" value="HPT_dom_sf"/>
</dbReference>
<dbReference type="Gene3D" id="1.20.120.160">
    <property type="entry name" value="HPT domain"/>
    <property type="match status" value="1"/>
</dbReference>
<dbReference type="SMART" id="SM00073">
    <property type="entry name" value="HPT"/>
    <property type="match status" value="1"/>
</dbReference>
<dbReference type="GO" id="GO:0000160">
    <property type="term" value="P:phosphorelay signal transduction system"/>
    <property type="evidence" value="ECO:0007669"/>
    <property type="project" value="InterPro"/>
</dbReference>
<dbReference type="GO" id="GO:0005737">
    <property type="term" value="C:cytoplasm"/>
    <property type="evidence" value="ECO:0007669"/>
    <property type="project" value="TreeGrafter"/>
</dbReference>
<reference evidence="2" key="1">
    <citation type="submission" date="2018-06" db="EMBL/GenBank/DDBJ databases">
        <authorList>
            <person name="Zhirakovskaya E."/>
        </authorList>
    </citation>
    <scope>NUCLEOTIDE SEQUENCE</scope>
</reference>
<protein>
    <recommendedName>
        <fullName evidence="1">HPt domain-containing protein</fullName>
    </recommendedName>
</protein>
<dbReference type="SUPFAM" id="SSF47226">
    <property type="entry name" value="Histidine-containing phosphotransfer domain, HPT domain"/>
    <property type="match status" value="1"/>
</dbReference>
<dbReference type="GO" id="GO:0009927">
    <property type="term" value="F:histidine phosphotransfer kinase activity"/>
    <property type="evidence" value="ECO:0007669"/>
    <property type="project" value="InterPro"/>
</dbReference>
<dbReference type="Pfam" id="PF01627">
    <property type="entry name" value="Hpt"/>
    <property type="match status" value="1"/>
</dbReference>
<evidence type="ECO:0000259" key="1">
    <source>
        <dbReference type="PROSITE" id="PS50894"/>
    </source>
</evidence>
<dbReference type="PANTHER" id="PTHR28242:SF52">
    <property type="entry name" value="PHOSPHORELAY INTERMEDIATE PROTEIN YPD1"/>
    <property type="match status" value="1"/>
</dbReference>
<dbReference type="GO" id="GO:0005634">
    <property type="term" value="C:nucleus"/>
    <property type="evidence" value="ECO:0007669"/>
    <property type="project" value="TreeGrafter"/>
</dbReference>
<dbReference type="AlphaFoldDB" id="A0A3B0Y1I4"/>
<feature type="domain" description="HPt" evidence="1">
    <location>
        <begin position="18"/>
        <end position="111"/>
    </location>
</feature>
<dbReference type="GO" id="GO:0043424">
    <property type="term" value="F:protein histidine kinase binding"/>
    <property type="evidence" value="ECO:0007669"/>
    <property type="project" value="InterPro"/>
</dbReference>
<dbReference type="CDD" id="cd00088">
    <property type="entry name" value="HPT"/>
    <property type="match status" value="1"/>
</dbReference>
<proteinExistence type="predicted"/>
<name>A0A3B0Y1I4_9ZZZZ</name>
<evidence type="ECO:0000313" key="2">
    <source>
        <dbReference type="EMBL" id="VAW67959.1"/>
    </source>
</evidence>
<dbReference type="EMBL" id="UOFJ01000302">
    <property type="protein sequence ID" value="VAW67959.1"/>
    <property type="molecule type" value="Genomic_DNA"/>
</dbReference>
<dbReference type="PANTHER" id="PTHR28242">
    <property type="entry name" value="PHOSPHORELAY INTERMEDIATE PROTEIN YPD1"/>
    <property type="match status" value="1"/>
</dbReference>
<dbReference type="InterPro" id="IPR008207">
    <property type="entry name" value="Sig_transdc_His_kin_Hpt_dom"/>
</dbReference>
<dbReference type="PROSITE" id="PS50894">
    <property type="entry name" value="HPT"/>
    <property type="match status" value="1"/>
</dbReference>
<dbReference type="InterPro" id="IPR045871">
    <property type="entry name" value="AHP1-5/YPD1"/>
</dbReference>